<dbReference type="PANTHER" id="PTHR12246">
    <property type="entry name" value="PALMITOYLTRANSFERASE ZDHHC16"/>
    <property type="match status" value="1"/>
</dbReference>
<sequence>MRLCHWGPIRALGDIAILFYFINYKFLYHYFNTVFIGPGFGSKVCLCQAYKAPWWYNSCGSQNHASFILSLLLAPLGCIHAAFSFVMTVVTQLYSCAAWREPLPVILFELAAFAATLFALGLALGTTIAVRILNKTSVESWIEEKAKDGIQYYQLDEVFVSPPYDMGSRWKNFKQVFTYLTVEQLKQKTDTRIKSGGACIPYKAIEDKSSTCCPLRKESKRMKIFMSPCTDEPQIRQRKGRFACGGSQRVLS</sequence>
<dbReference type="AlphaFoldDB" id="A0A811Z306"/>
<keyword evidence="1" id="KW-0472">Membrane</keyword>
<organism evidence="2 3">
    <name type="scientific">Nyctereutes procyonoides</name>
    <name type="common">Raccoon dog</name>
    <name type="synonym">Canis procyonoides</name>
    <dbReference type="NCBI Taxonomy" id="34880"/>
    <lineage>
        <taxon>Eukaryota</taxon>
        <taxon>Metazoa</taxon>
        <taxon>Chordata</taxon>
        <taxon>Craniata</taxon>
        <taxon>Vertebrata</taxon>
        <taxon>Euteleostomi</taxon>
        <taxon>Mammalia</taxon>
        <taxon>Eutheria</taxon>
        <taxon>Laurasiatheria</taxon>
        <taxon>Carnivora</taxon>
        <taxon>Caniformia</taxon>
        <taxon>Canidae</taxon>
        <taxon>Nyctereutes</taxon>
    </lineage>
</organism>
<dbReference type="EMBL" id="CAJHUB010000755">
    <property type="protein sequence ID" value="CAD7683121.1"/>
    <property type="molecule type" value="Genomic_DNA"/>
</dbReference>
<protein>
    <submittedName>
        <fullName evidence="2">(raccoon dog) hypothetical protein</fullName>
    </submittedName>
</protein>
<proteinExistence type="predicted"/>
<keyword evidence="1" id="KW-0812">Transmembrane</keyword>
<reference evidence="2" key="1">
    <citation type="submission" date="2020-12" db="EMBL/GenBank/DDBJ databases">
        <authorList>
            <consortium name="Molecular Ecology Group"/>
        </authorList>
    </citation>
    <scope>NUCLEOTIDE SEQUENCE</scope>
    <source>
        <strain evidence="2">TBG_1078</strain>
    </source>
</reference>
<dbReference type="InterPro" id="IPR039859">
    <property type="entry name" value="PFA4/ZDH16/20/ERF2-like"/>
</dbReference>
<evidence type="ECO:0000313" key="2">
    <source>
        <dbReference type="EMBL" id="CAD7683121.1"/>
    </source>
</evidence>
<keyword evidence="3" id="KW-1185">Reference proteome</keyword>
<feature type="transmembrane region" description="Helical" evidence="1">
    <location>
        <begin position="67"/>
        <end position="94"/>
    </location>
</feature>
<dbReference type="Proteomes" id="UP000645828">
    <property type="component" value="Unassembled WGS sequence"/>
</dbReference>
<dbReference type="GO" id="GO:0016409">
    <property type="term" value="F:palmitoyltransferase activity"/>
    <property type="evidence" value="ECO:0007669"/>
    <property type="project" value="InterPro"/>
</dbReference>
<keyword evidence="1" id="KW-1133">Transmembrane helix</keyword>
<name>A0A811Z306_NYCPR</name>
<accession>A0A811Z306</accession>
<evidence type="ECO:0000256" key="1">
    <source>
        <dbReference type="SAM" id="Phobius"/>
    </source>
</evidence>
<feature type="transmembrane region" description="Helical" evidence="1">
    <location>
        <begin position="12"/>
        <end position="31"/>
    </location>
</feature>
<gene>
    <name evidence="2" type="ORF">NYPRO_LOCUS15913</name>
</gene>
<feature type="transmembrane region" description="Helical" evidence="1">
    <location>
        <begin position="106"/>
        <end position="130"/>
    </location>
</feature>
<evidence type="ECO:0000313" key="3">
    <source>
        <dbReference type="Proteomes" id="UP000645828"/>
    </source>
</evidence>
<comment type="caution">
    <text evidence="2">The sequence shown here is derived from an EMBL/GenBank/DDBJ whole genome shotgun (WGS) entry which is preliminary data.</text>
</comment>